<proteinExistence type="predicted"/>
<dbReference type="KEGG" id="nte:NEUTE1DRAFT98575"/>
<sequence>MELAIKPPATNVVNSEKNEKLLGTPLLAEPVLFIVDKKLHLAVPYAMQAGTRQGSGWRNETLPVPAMS</sequence>
<dbReference type="EMBL" id="GL891302">
    <property type="protein sequence ID" value="EGO61459.1"/>
    <property type="molecule type" value="Genomic_DNA"/>
</dbReference>
<accession>F8MDG8</accession>
<evidence type="ECO:0000313" key="2">
    <source>
        <dbReference type="Proteomes" id="UP000008065"/>
    </source>
</evidence>
<dbReference type="GeneID" id="20831858"/>
<dbReference type="RefSeq" id="XP_009848510.1">
    <property type="nucleotide sequence ID" value="XM_009850208.1"/>
</dbReference>
<dbReference type="HOGENOM" id="CLU_2794565_0_0_1"/>
<name>F8MDG8_NEUT8</name>
<dbReference type="AlphaFoldDB" id="F8MDG8"/>
<organism evidence="1 2">
    <name type="scientific">Neurospora tetrasperma (strain FGSC 2508 / ATCC MYA-4615 / P0657)</name>
    <dbReference type="NCBI Taxonomy" id="510951"/>
    <lineage>
        <taxon>Eukaryota</taxon>
        <taxon>Fungi</taxon>
        <taxon>Dikarya</taxon>
        <taxon>Ascomycota</taxon>
        <taxon>Pezizomycotina</taxon>
        <taxon>Sordariomycetes</taxon>
        <taxon>Sordariomycetidae</taxon>
        <taxon>Sordariales</taxon>
        <taxon>Sordariaceae</taxon>
        <taxon>Neurospora</taxon>
    </lineage>
</organism>
<gene>
    <name evidence="1" type="ORF">NEUTE1DRAFT_98575</name>
</gene>
<dbReference type="VEuPathDB" id="FungiDB:NEUTE1DRAFT_98575"/>
<dbReference type="Proteomes" id="UP000008065">
    <property type="component" value="Unassembled WGS sequence"/>
</dbReference>
<keyword evidence="2" id="KW-1185">Reference proteome</keyword>
<reference evidence="2" key="1">
    <citation type="journal article" date="2011" name="Genetics">
        <title>Massive changes in genome architecture accompany the transition to self-fertility in the filamentous fungus Neurospora tetrasperma.</title>
        <authorList>
            <person name="Ellison C.E."/>
            <person name="Stajich J.E."/>
            <person name="Jacobson D.J."/>
            <person name="Natvig D.O."/>
            <person name="Lapidus A."/>
            <person name="Foster B."/>
            <person name="Aerts A."/>
            <person name="Riley R."/>
            <person name="Lindquist E.A."/>
            <person name="Grigoriev I.V."/>
            <person name="Taylor J.W."/>
        </authorList>
    </citation>
    <scope>NUCLEOTIDE SEQUENCE [LARGE SCALE GENOMIC DNA]</scope>
    <source>
        <strain evidence="2">FGSC 2508 / P0657</strain>
    </source>
</reference>
<protein>
    <submittedName>
        <fullName evidence="1">Uncharacterized protein</fullName>
    </submittedName>
</protein>
<evidence type="ECO:0000313" key="1">
    <source>
        <dbReference type="EMBL" id="EGO61459.1"/>
    </source>
</evidence>